<dbReference type="Proteomes" id="UP000319859">
    <property type="component" value="Unassembled WGS sequence"/>
</dbReference>
<sequence length="94" mass="10361">MEIVRAQSLFVQADDKPAFEAFAMIFRYLNSVYGEDLSDHIAAANEVIDLLKKGDVPAEQTKGAVAEFLCKLLEALKLESAFRPLRAPMTLGMA</sequence>
<proteinExistence type="predicted"/>
<gene>
    <name evidence="1" type="ORF">FBZ89_12262</name>
</gene>
<dbReference type="EMBL" id="VITN01000022">
    <property type="protein sequence ID" value="TWB12961.1"/>
    <property type="molecule type" value="Genomic_DNA"/>
</dbReference>
<dbReference type="AlphaFoldDB" id="A0A560EUA8"/>
<organism evidence="1 2">
    <name type="scientific">Nitrospirillum amazonense</name>
    <dbReference type="NCBI Taxonomy" id="28077"/>
    <lineage>
        <taxon>Bacteria</taxon>
        <taxon>Pseudomonadati</taxon>
        <taxon>Pseudomonadota</taxon>
        <taxon>Alphaproteobacteria</taxon>
        <taxon>Rhodospirillales</taxon>
        <taxon>Azospirillaceae</taxon>
        <taxon>Nitrospirillum</taxon>
    </lineage>
</organism>
<accession>A0A560EUA8</accession>
<evidence type="ECO:0000313" key="1">
    <source>
        <dbReference type="EMBL" id="TWB12961.1"/>
    </source>
</evidence>
<name>A0A560EUA8_9PROT</name>
<reference evidence="1 2" key="1">
    <citation type="submission" date="2019-06" db="EMBL/GenBank/DDBJ databases">
        <title>Genomic Encyclopedia of Type Strains, Phase IV (KMG-V): Genome sequencing to study the core and pangenomes of soil and plant-associated prokaryotes.</title>
        <authorList>
            <person name="Whitman W."/>
        </authorList>
    </citation>
    <scope>NUCLEOTIDE SEQUENCE [LARGE SCALE GENOMIC DNA]</scope>
    <source>
        <strain evidence="1 2">BR 11880</strain>
    </source>
</reference>
<comment type="caution">
    <text evidence="1">The sequence shown here is derived from an EMBL/GenBank/DDBJ whole genome shotgun (WGS) entry which is preliminary data.</text>
</comment>
<evidence type="ECO:0000313" key="2">
    <source>
        <dbReference type="Proteomes" id="UP000319859"/>
    </source>
</evidence>
<protein>
    <submittedName>
        <fullName evidence="1">Uncharacterized protein</fullName>
    </submittedName>
</protein>